<dbReference type="Bgee" id="FBgn0193877">
    <property type="expression patterns" value="Expressed in embryo and 3 other cell types or tissues"/>
</dbReference>
<keyword evidence="8" id="KW-0915">Sodium</keyword>
<evidence type="ECO:0000256" key="7">
    <source>
        <dbReference type="ARBA" id="ARBA00023136"/>
    </source>
</evidence>
<dbReference type="PANTHER" id="PTHR11616">
    <property type="entry name" value="SODIUM/CHLORIDE DEPENDENT TRANSPORTER"/>
    <property type="match status" value="1"/>
</dbReference>
<gene>
    <name evidence="10" type="primary">Dsim\GD22475</name>
    <name evidence="10" type="ORF">Dsimw501_GD22475</name>
</gene>
<dbReference type="Proteomes" id="UP000035880">
    <property type="component" value="Chromosome 2L"/>
</dbReference>
<reference evidence="10" key="2">
    <citation type="submission" date="2014-06" db="EMBL/GenBank/DDBJ databases">
        <authorList>
            <person name="Hu T."/>
            <person name="Eisen M.B."/>
            <person name="Thornton K.R."/>
            <person name="Andolfatto P."/>
        </authorList>
    </citation>
    <scope>NUCLEOTIDE SEQUENCE</scope>
    <source>
        <strain evidence="10">W501</strain>
    </source>
</reference>
<keyword evidence="3" id="KW-0813">Transport</keyword>
<dbReference type="GO" id="GO:0015375">
    <property type="term" value="F:glycine:sodium symporter activity"/>
    <property type="evidence" value="ECO:0007669"/>
    <property type="project" value="TreeGrafter"/>
</dbReference>
<keyword evidence="5" id="KW-0769">Symport</keyword>
<evidence type="ECO:0000256" key="2">
    <source>
        <dbReference type="ARBA" id="ARBA00006459"/>
    </source>
</evidence>
<comment type="subcellular location">
    <subcellularLocation>
        <location evidence="1">Membrane</location>
        <topology evidence="1">Multi-pass membrane protein</topology>
    </subcellularLocation>
</comment>
<evidence type="ECO:0000256" key="8">
    <source>
        <dbReference type="PIRSR" id="PIRSR600175-1"/>
    </source>
</evidence>
<organism evidence="10">
    <name type="scientific">Drosophila simulans</name>
    <name type="common">Fruit fly</name>
    <dbReference type="NCBI Taxonomy" id="7240"/>
    <lineage>
        <taxon>Eukaryota</taxon>
        <taxon>Metazoa</taxon>
        <taxon>Ecdysozoa</taxon>
        <taxon>Arthropoda</taxon>
        <taxon>Hexapoda</taxon>
        <taxon>Insecta</taxon>
        <taxon>Pterygota</taxon>
        <taxon>Neoptera</taxon>
        <taxon>Endopterygota</taxon>
        <taxon>Diptera</taxon>
        <taxon>Brachycera</taxon>
        <taxon>Muscomorpha</taxon>
        <taxon>Ephydroidea</taxon>
        <taxon>Drosophilidae</taxon>
        <taxon>Drosophila</taxon>
        <taxon>Sophophora</taxon>
    </lineage>
</organism>
<dbReference type="GO" id="GO:0005886">
    <property type="term" value="C:plasma membrane"/>
    <property type="evidence" value="ECO:0007669"/>
    <property type="project" value="TreeGrafter"/>
</dbReference>
<name>A0A0J9QXW6_DROSI</name>
<reference evidence="10" key="1">
    <citation type="journal article" date="2013" name="Genome Res.">
        <title>A second-generation assembly of the Drosophila simulans genome provides new insights into patterns of lineage-specific divergence.</title>
        <authorList>
            <person name="Hu T.T."/>
            <person name="Eisen M.B."/>
            <person name="Thornton K.R."/>
            <person name="Andolfatto P."/>
        </authorList>
    </citation>
    <scope>NUCLEOTIDE SEQUENCE [LARGE SCALE GENOMIC DNA]</scope>
    <source>
        <strain evidence="10">W501</strain>
    </source>
</reference>
<feature type="transmembrane region" description="Helical" evidence="9">
    <location>
        <begin position="465"/>
        <end position="484"/>
    </location>
</feature>
<feature type="transmembrane region" description="Helical" evidence="9">
    <location>
        <begin position="29"/>
        <end position="51"/>
    </location>
</feature>
<feature type="transmembrane region" description="Helical" evidence="9">
    <location>
        <begin position="275"/>
        <end position="299"/>
    </location>
</feature>
<dbReference type="AlphaFoldDB" id="A0A0J9QXW6"/>
<feature type="transmembrane region" description="Helical" evidence="9">
    <location>
        <begin position="203"/>
        <end position="223"/>
    </location>
</feature>
<feature type="transmembrane region" description="Helical" evidence="9">
    <location>
        <begin position="311"/>
        <end position="334"/>
    </location>
</feature>
<keyword evidence="4 9" id="KW-0812">Transmembrane</keyword>
<dbReference type="PANTHER" id="PTHR11616:SF240">
    <property type="entry name" value="BLOATED TUBULES, ISOFORM B-RELATED"/>
    <property type="match status" value="1"/>
</dbReference>
<keyword evidence="8" id="KW-0479">Metal-binding</keyword>
<feature type="transmembrane region" description="Helical" evidence="9">
    <location>
        <begin position="235"/>
        <end position="255"/>
    </location>
</feature>
<feature type="transmembrane region" description="Helical" evidence="9">
    <location>
        <begin position="437"/>
        <end position="459"/>
    </location>
</feature>
<dbReference type="InterPro" id="IPR000175">
    <property type="entry name" value="Na/ntran_symport"/>
</dbReference>
<evidence type="ECO:0000256" key="9">
    <source>
        <dbReference type="SAM" id="Phobius"/>
    </source>
</evidence>
<dbReference type="Pfam" id="PF00209">
    <property type="entry name" value="SNF"/>
    <property type="match status" value="1"/>
</dbReference>
<dbReference type="PROSITE" id="PS50267">
    <property type="entry name" value="NA_NEUROTRAN_SYMP_3"/>
    <property type="match status" value="1"/>
</dbReference>
<dbReference type="InterPro" id="IPR037272">
    <property type="entry name" value="SNS_sf"/>
</dbReference>
<sequence length="613" mass="70372">MVYETSYDTGLKPFTPDLNRGKWDKPTDYIFACFGLALKLDVFVASFWMFFDMGILGILPYFIYMAIYLVPIMVIHSFMGQFSSSGFISAFRLSPFFKGMGYVSGFLTISMLIYYSIFAAVPLLFIINSFRPTLPWSCEGLSSWHNGSATLSATCNKTLILEDFSEFNRSYQLLHVPSVLYFQNHYDSMKQDSVPDWYKDYELSWHFVGLFAIIWAVIAFIFYKFSETAKFGKLIRYMVIVTLVLLLVCFVRFLFLPGALNGLHRYMTPTASDMAMGVASTFIMVLHAFGAGWGSVIALSSFNGFKTDIMTYSWIISFGQIFIYIMFGMVSFMLEHYFNGNSNLLFCIIFTVLKLSFSELSDAEDNAHILSHWLLYLSSASALSTMAWPNLWTFIYYSMLLIAALIVMTTQIFTVLQSLFDEFEIHRSRKQEVTFGLIGGIALCSFYFCTNHGIIFFSALGLDAIFSHSLLHLLLLLVVLWIYGRERFQRDIEFMLGQPFASWKVFILRFIAPIILVICLLAGIGLSISEHSYSTAVVFVMSIVLVVLPILAIPGYGFYYLYQSTGTFCERFRRTCRPTDWYPVEMEHRQQYEEAVDNTEMTHQLFEVTEEVN</sequence>
<dbReference type="SUPFAM" id="SSF161070">
    <property type="entry name" value="SNF-like"/>
    <property type="match status" value="1"/>
</dbReference>
<proteinExistence type="inferred from homology"/>
<keyword evidence="7 9" id="KW-0472">Membrane</keyword>
<evidence type="ECO:0000256" key="3">
    <source>
        <dbReference type="ARBA" id="ARBA00022448"/>
    </source>
</evidence>
<dbReference type="GO" id="GO:0046872">
    <property type="term" value="F:metal ion binding"/>
    <property type="evidence" value="ECO:0007669"/>
    <property type="project" value="UniProtKB-KW"/>
</dbReference>
<feature type="transmembrane region" description="Helical" evidence="9">
    <location>
        <begin position="536"/>
        <end position="562"/>
    </location>
</feature>
<feature type="transmembrane region" description="Helical" evidence="9">
    <location>
        <begin position="505"/>
        <end position="524"/>
    </location>
</feature>
<feature type="transmembrane region" description="Helical" evidence="9">
    <location>
        <begin position="394"/>
        <end position="416"/>
    </location>
</feature>
<reference evidence="10" key="3">
    <citation type="submission" date="2015-04" db="EMBL/GenBank/DDBJ databases">
        <authorList>
            <consortium name="FlyBase"/>
        </authorList>
    </citation>
    <scope>NUCLEOTIDE SEQUENCE</scope>
    <source>
        <strain evidence="10">W501</strain>
    </source>
</reference>
<comment type="similarity">
    <text evidence="2">Belongs to the sodium:neurotransmitter symporter (SNF) (TC 2.A.22) family.</text>
</comment>
<protein>
    <submittedName>
        <fullName evidence="10">Uncharacterized protein, isoform C</fullName>
    </submittedName>
</protein>
<evidence type="ECO:0000256" key="6">
    <source>
        <dbReference type="ARBA" id="ARBA00022989"/>
    </source>
</evidence>
<dbReference type="EMBL" id="CM002910">
    <property type="protein sequence ID" value="KMY88836.1"/>
    <property type="molecule type" value="Genomic_DNA"/>
</dbReference>
<evidence type="ECO:0000256" key="4">
    <source>
        <dbReference type="ARBA" id="ARBA00022692"/>
    </source>
</evidence>
<dbReference type="CDD" id="cd06857">
    <property type="entry name" value="SLC5-6-like_sbd"/>
    <property type="match status" value="1"/>
</dbReference>
<feature type="binding site" evidence="8">
    <location>
        <position position="37"/>
    </location>
    <ligand>
        <name>Na(+)</name>
        <dbReference type="ChEBI" id="CHEBI:29101"/>
        <label>1</label>
    </ligand>
</feature>
<evidence type="ECO:0000256" key="5">
    <source>
        <dbReference type="ARBA" id="ARBA00022847"/>
    </source>
</evidence>
<keyword evidence="6 9" id="KW-1133">Transmembrane helix</keyword>
<evidence type="ECO:0000256" key="1">
    <source>
        <dbReference type="ARBA" id="ARBA00004141"/>
    </source>
</evidence>
<dbReference type="PRINTS" id="PR00176">
    <property type="entry name" value="NANEUSMPORT"/>
</dbReference>
<dbReference type="OrthoDB" id="7966043at2759"/>
<feature type="transmembrane region" description="Helical" evidence="9">
    <location>
        <begin position="100"/>
        <end position="127"/>
    </location>
</feature>
<accession>A0A0J9QXW6</accession>
<evidence type="ECO:0000313" key="10">
    <source>
        <dbReference type="EMBL" id="KMY88836.1"/>
    </source>
</evidence>
<feature type="transmembrane region" description="Helical" evidence="9">
    <location>
        <begin position="57"/>
        <end position="79"/>
    </location>
</feature>
<feature type="binding site" evidence="8">
    <location>
        <position position="35"/>
    </location>
    <ligand>
        <name>Na(+)</name>
        <dbReference type="ChEBI" id="CHEBI:29101"/>
        <label>1</label>
    </ligand>
</feature>